<dbReference type="EMBL" id="KQ965847">
    <property type="protein sequence ID" value="KXS09860.1"/>
    <property type="molecule type" value="Genomic_DNA"/>
</dbReference>
<proteinExistence type="predicted"/>
<feature type="transmembrane region" description="Helical" evidence="1">
    <location>
        <begin position="54"/>
        <end position="76"/>
    </location>
</feature>
<keyword evidence="1" id="KW-0472">Membrane</keyword>
<reference evidence="4 5" key="1">
    <citation type="journal article" date="2015" name="Genome Biol. Evol.">
        <title>Phylogenomic analyses indicate that early fungi evolved digesting cell walls of algal ancestors of land plants.</title>
        <authorList>
            <person name="Chang Y."/>
            <person name="Wang S."/>
            <person name="Sekimoto S."/>
            <person name="Aerts A.L."/>
            <person name="Choi C."/>
            <person name="Clum A."/>
            <person name="LaButti K.M."/>
            <person name="Lindquist E.A."/>
            <person name="Yee Ngan C."/>
            <person name="Ohm R.A."/>
            <person name="Salamov A.A."/>
            <person name="Grigoriev I.V."/>
            <person name="Spatafora J.W."/>
            <person name="Berbee M.L."/>
        </authorList>
    </citation>
    <scope>NUCLEOTIDE SEQUENCE [LARGE SCALE GENOMIC DNA]</scope>
    <source>
        <strain evidence="4 5">JEL478</strain>
    </source>
</reference>
<accession>A0A138ZZE1</accession>
<evidence type="ECO:0000313" key="5">
    <source>
        <dbReference type="Proteomes" id="UP000070544"/>
    </source>
</evidence>
<keyword evidence="2" id="KW-0732">Signal</keyword>
<feature type="transmembrane region" description="Helical" evidence="1">
    <location>
        <begin position="147"/>
        <end position="168"/>
    </location>
</feature>
<feature type="signal peptide" evidence="2">
    <location>
        <begin position="1"/>
        <end position="24"/>
    </location>
</feature>
<sequence length="195" mass="21121">MAAFLRSLPLLLITALLSLIFADALSFYPKLPDRVPIHWDTAGKPDSWSSKETLLGIFVGISFGTAVVILAIVLSLKRIPIDFINLPVGNGDKQFLKGHPVAYAKVLDVLSLGTIFILATALLDLLITFHAAFEAALVPDATLKLEYVWGPLVSTLCTVTVISVLLVLQIRKIVRDAEAGEHEPLLQGGAPPIYR</sequence>
<keyword evidence="1" id="KW-0812">Transmembrane</keyword>
<keyword evidence="5" id="KW-1185">Reference proteome</keyword>
<feature type="transmembrane region" description="Helical" evidence="1">
    <location>
        <begin position="106"/>
        <end position="127"/>
    </location>
</feature>
<organism evidence="4 5">
    <name type="scientific">Gonapodya prolifera (strain JEL478)</name>
    <name type="common">Monoblepharis prolifera</name>
    <dbReference type="NCBI Taxonomy" id="1344416"/>
    <lineage>
        <taxon>Eukaryota</taxon>
        <taxon>Fungi</taxon>
        <taxon>Fungi incertae sedis</taxon>
        <taxon>Chytridiomycota</taxon>
        <taxon>Chytridiomycota incertae sedis</taxon>
        <taxon>Monoblepharidomycetes</taxon>
        <taxon>Monoblepharidales</taxon>
        <taxon>Gonapodyaceae</taxon>
        <taxon>Gonapodya</taxon>
    </lineage>
</organism>
<dbReference type="OrthoDB" id="10636034at2759"/>
<dbReference type="AlphaFoldDB" id="A0A138ZZE1"/>
<protein>
    <recommendedName>
        <fullName evidence="3">DUF1648 domain-containing protein</fullName>
    </recommendedName>
</protein>
<dbReference type="Proteomes" id="UP000070544">
    <property type="component" value="Unassembled WGS sequence"/>
</dbReference>
<feature type="chain" id="PRO_5007295793" description="DUF1648 domain-containing protein" evidence="2">
    <location>
        <begin position="25"/>
        <end position="195"/>
    </location>
</feature>
<gene>
    <name evidence="4" type="ORF">M427DRAFT_63398</name>
</gene>
<evidence type="ECO:0000259" key="3">
    <source>
        <dbReference type="Pfam" id="PF07853"/>
    </source>
</evidence>
<keyword evidence="1" id="KW-1133">Transmembrane helix</keyword>
<evidence type="ECO:0000313" key="4">
    <source>
        <dbReference type="EMBL" id="KXS09860.1"/>
    </source>
</evidence>
<name>A0A138ZZE1_GONPJ</name>
<evidence type="ECO:0000256" key="1">
    <source>
        <dbReference type="SAM" id="Phobius"/>
    </source>
</evidence>
<dbReference type="Pfam" id="PF07853">
    <property type="entry name" value="DUF1648"/>
    <property type="match status" value="1"/>
</dbReference>
<feature type="domain" description="DUF1648" evidence="3">
    <location>
        <begin position="17"/>
        <end position="57"/>
    </location>
</feature>
<evidence type="ECO:0000256" key="2">
    <source>
        <dbReference type="SAM" id="SignalP"/>
    </source>
</evidence>
<dbReference type="InterPro" id="IPR012867">
    <property type="entry name" value="DUF1648"/>
</dbReference>